<dbReference type="InterPro" id="IPR036895">
    <property type="entry name" value="Uracil-DNA_glycosylase-like_sf"/>
</dbReference>
<feature type="domain" description="Uracil-DNA glycosylase-like" evidence="2">
    <location>
        <begin position="51"/>
        <end position="206"/>
    </location>
</feature>
<evidence type="ECO:0000313" key="4">
    <source>
        <dbReference type="Proteomes" id="UP000019760"/>
    </source>
</evidence>
<dbReference type="SMART" id="SM00987">
    <property type="entry name" value="UreE_C"/>
    <property type="match status" value="1"/>
</dbReference>
<dbReference type="InterPro" id="IPR047124">
    <property type="entry name" value="HI_0220.2"/>
</dbReference>
<dbReference type="PANTHER" id="PTHR42160">
    <property type="entry name" value="URACIL-DNA GLYCOSYLASE SUPERFAMILY PROTEIN"/>
    <property type="match status" value="1"/>
</dbReference>
<accession>A0A023D4Z2</accession>
<gene>
    <name evidence="3" type="ORF">Amme_038_109</name>
</gene>
<organism evidence="3 4">
    <name type="scientific">Acidomonas methanolica NBRC 104435</name>
    <dbReference type="NCBI Taxonomy" id="1231351"/>
    <lineage>
        <taxon>Bacteria</taxon>
        <taxon>Pseudomonadati</taxon>
        <taxon>Pseudomonadota</taxon>
        <taxon>Alphaproteobacteria</taxon>
        <taxon>Acetobacterales</taxon>
        <taxon>Acetobacteraceae</taxon>
        <taxon>Acidomonas</taxon>
    </lineage>
</organism>
<dbReference type="OrthoDB" id="9789139at2"/>
<dbReference type="EMBL" id="BAND01000038">
    <property type="protein sequence ID" value="GAJ28860.1"/>
    <property type="molecule type" value="Genomic_DNA"/>
</dbReference>
<dbReference type="Pfam" id="PF03167">
    <property type="entry name" value="UDG"/>
    <property type="match status" value="1"/>
</dbReference>
<dbReference type="PANTHER" id="PTHR42160:SF1">
    <property type="entry name" value="URACIL-DNA GLYCOSYLASE SUPERFAMILY PROTEIN"/>
    <property type="match status" value="1"/>
</dbReference>
<dbReference type="SUPFAM" id="SSF52141">
    <property type="entry name" value="Uracil-DNA glycosylase-like"/>
    <property type="match status" value="1"/>
</dbReference>
<reference evidence="3 4" key="2">
    <citation type="journal article" date="2014" name="FEMS Microbiol. Lett.">
        <title>Draft genomic DNA sequence of the facultatively methylotrophic bacterium Acidomonas methanolica type strain MB58.</title>
        <authorList>
            <person name="Higashiura N."/>
            <person name="Hadano H."/>
            <person name="Hirakawa H."/>
            <person name="Matsutani M."/>
            <person name="Takabe S."/>
            <person name="Matsushita K."/>
            <person name="Azuma Y."/>
        </authorList>
    </citation>
    <scope>NUCLEOTIDE SEQUENCE [LARGE SCALE GENOMIC DNA]</scope>
    <source>
        <strain evidence="3 4">MB58</strain>
    </source>
</reference>
<name>A0A023D4Z2_ACIMT</name>
<dbReference type="AlphaFoldDB" id="A0A023D4Z2"/>
<proteinExistence type="predicted"/>
<evidence type="ECO:0000259" key="2">
    <source>
        <dbReference type="SMART" id="SM00986"/>
    </source>
</evidence>
<protein>
    <submittedName>
        <fullName evidence="3">Uracil-DNA glycosylase</fullName>
    </submittedName>
</protein>
<dbReference type="InterPro" id="IPR005122">
    <property type="entry name" value="Uracil-DNA_glycosylase-like"/>
</dbReference>
<evidence type="ECO:0000256" key="1">
    <source>
        <dbReference type="SAM" id="MobiDB-lite"/>
    </source>
</evidence>
<comment type="caution">
    <text evidence="3">The sequence shown here is derived from an EMBL/GenBank/DDBJ whole genome shotgun (WGS) entry which is preliminary data.</text>
</comment>
<dbReference type="Gene3D" id="3.40.470.10">
    <property type="entry name" value="Uracil-DNA glycosylase-like domain"/>
    <property type="match status" value="1"/>
</dbReference>
<feature type="compositionally biased region" description="Low complexity" evidence="1">
    <location>
        <begin position="1"/>
        <end position="17"/>
    </location>
</feature>
<dbReference type="Proteomes" id="UP000019760">
    <property type="component" value="Unassembled WGS sequence"/>
</dbReference>
<sequence>MKIAPTTPLRTRSSPPSEASTSDTSDLDRLVTEIRNCAVCTAVLPLGPRPLLHVSLRSRILIASQAPGTKAHLAGRSFADASGDRLRAWLGVTAEEFYDTSRFAIMPMGLCYPGRNPLGGDNPPRPECAPLWRERLLTLLPDIRLTLLVGSYAQNHVLGPGRVTDRVRAFRSFLPRYFPLPHPSWRTGAWERRSPWFAEDVLPALREHVADAFSR</sequence>
<keyword evidence="4" id="KW-1185">Reference proteome</keyword>
<evidence type="ECO:0000313" key="3">
    <source>
        <dbReference type="EMBL" id="GAJ28860.1"/>
    </source>
</evidence>
<feature type="region of interest" description="Disordered" evidence="1">
    <location>
        <begin position="1"/>
        <end position="26"/>
    </location>
</feature>
<dbReference type="CDD" id="cd10033">
    <property type="entry name" value="UDG_like"/>
    <property type="match status" value="1"/>
</dbReference>
<dbReference type="RefSeq" id="WP_081797530.1">
    <property type="nucleotide sequence ID" value="NZ_BAND01000038.1"/>
</dbReference>
<dbReference type="SMART" id="SM00986">
    <property type="entry name" value="UDG"/>
    <property type="match status" value="1"/>
</dbReference>
<reference evidence="4" key="1">
    <citation type="journal article" date="2014" name="FEMS Microbiol. Lett.">
        <title>Draft Genomic DNA Sequence of the Facultatively Methylotrophic Bacterium Acidomonas methanolica type strain MB58.</title>
        <authorList>
            <person name="Higashiura N."/>
            <person name="Hadano H."/>
            <person name="Hirakawa H."/>
            <person name="Matsutani M."/>
            <person name="Takabe S."/>
            <person name="Matsushita K."/>
            <person name="Azuma Y."/>
        </authorList>
    </citation>
    <scope>NUCLEOTIDE SEQUENCE [LARGE SCALE GENOMIC DNA]</scope>
    <source>
        <strain evidence="4">MB58</strain>
    </source>
</reference>